<feature type="region of interest" description="Disordered" evidence="1">
    <location>
        <begin position="302"/>
        <end position="418"/>
    </location>
</feature>
<proteinExistence type="predicted"/>
<dbReference type="PROSITE" id="PS50858">
    <property type="entry name" value="BSD"/>
    <property type="match status" value="1"/>
</dbReference>
<dbReference type="GeneID" id="54359016"/>
<evidence type="ECO:0000256" key="1">
    <source>
        <dbReference type="SAM" id="MobiDB-lite"/>
    </source>
</evidence>
<dbReference type="Proteomes" id="UP000504637">
    <property type="component" value="Unplaced"/>
</dbReference>
<reference evidence="4" key="2">
    <citation type="submission" date="2020-04" db="EMBL/GenBank/DDBJ databases">
        <authorList>
            <consortium name="NCBI Genome Project"/>
        </authorList>
    </citation>
    <scope>NUCLEOTIDE SEQUENCE</scope>
    <source>
        <strain evidence="4">CBS 342.82</strain>
    </source>
</reference>
<evidence type="ECO:0000259" key="2">
    <source>
        <dbReference type="PROSITE" id="PS50858"/>
    </source>
</evidence>
<feature type="compositionally biased region" description="Polar residues" evidence="1">
    <location>
        <begin position="333"/>
        <end position="355"/>
    </location>
</feature>
<dbReference type="AlphaFoldDB" id="A0A6J3M7J0"/>
<evidence type="ECO:0000313" key="4">
    <source>
        <dbReference type="RefSeq" id="XP_033461062.1"/>
    </source>
</evidence>
<feature type="compositionally biased region" description="Basic and acidic residues" evidence="1">
    <location>
        <begin position="103"/>
        <end position="112"/>
    </location>
</feature>
<feature type="compositionally biased region" description="Low complexity" evidence="1">
    <location>
        <begin position="113"/>
        <end position="126"/>
    </location>
</feature>
<feature type="region of interest" description="Disordered" evidence="1">
    <location>
        <begin position="1"/>
        <end position="30"/>
    </location>
</feature>
<dbReference type="InterPro" id="IPR051494">
    <property type="entry name" value="BSD_domain-containing"/>
</dbReference>
<organism evidence="4">
    <name type="scientific">Dissoconium aciculare CBS 342.82</name>
    <dbReference type="NCBI Taxonomy" id="1314786"/>
    <lineage>
        <taxon>Eukaryota</taxon>
        <taxon>Fungi</taxon>
        <taxon>Dikarya</taxon>
        <taxon>Ascomycota</taxon>
        <taxon>Pezizomycotina</taxon>
        <taxon>Dothideomycetes</taxon>
        <taxon>Dothideomycetidae</taxon>
        <taxon>Mycosphaerellales</taxon>
        <taxon>Dissoconiaceae</taxon>
        <taxon>Dissoconium</taxon>
    </lineage>
</organism>
<accession>A0A6J3M7J0</accession>
<dbReference type="Gene3D" id="1.10.3970.10">
    <property type="entry name" value="BSD domain"/>
    <property type="match status" value="1"/>
</dbReference>
<name>A0A6J3M7J0_9PEZI</name>
<sequence>MDTAYDRIQEEALPAEAEVASSSAEPNNLNHDLQEAFKAVSTSPWGTALGGWFGQVKKQGENLYHDLQKEASDASEQATKSFTALREQVVSSTGALSLASAPREGESTERDAAAAATDAEGDATSTRPLSAEIVREAGSLVATLRATATARLKDLRSAEDAADDALMKFGLNVRDFLREAVKITGPDEADGRDGNGYSSEVLFETYDGSGKKIFHSTRLDAQLHAIHSSKSSFTVDPSGPEWKAWEAAFNITDRTEGIAQDLEKYEELRRTFEWAVPERADYKNFWMRYYFLRKAVDEEERRRKEVLKGADAEEEVGWGDDDDDEQDSASGFKPTQQTSESTTTLNAPATSTSASDLLKPHESRRSEDEKRSVADSDASYDMMLASSTASHATGSPQVAASKKAAGKEDDDEEDDDWE</sequence>
<feature type="region of interest" description="Disordered" evidence="1">
    <location>
        <begin position="95"/>
        <end position="130"/>
    </location>
</feature>
<feature type="compositionally biased region" description="Basic and acidic residues" evidence="1">
    <location>
        <begin position="358"/>
        <end position="374"/>
    </location>
</feature>
<feature type="compositionally biased region" description="Acidic residues" evidence="1">
    <location>
        <begin position="312"/>
        <end position="327"/>
    </location>
</feature>
<dbReference type="OrthoDB" id="73788at2759"/>
<dbReference type="PANTHER" id="PTHR16019:SF5">
    <property type="entry name" value="BSD DOMAIN-CONTAINING PROTEIN 1"/>
    <property type="match status" value="1"/>
</dbReference>
<feature type="compositionally biased region" description="Low complexity" evidence="1">
    <location>
        <begin position="11"/>
        <end position="25"/>
    </location>
</feature>
<dbReference type="SMART" id="SM00751">
    <property type="entry name" value="BSD"/>
    <property type="match status" value="1"/>
</dbReference>
<dbReference type="PANTHER" id="PTHR16019">
    <property type="entry name" value="SYNAPSE-ASSOCIATED PROTEIN"/>
    <property type="match status" value="1"/>
</dbReference>
<dbReference type="Pfam" id="PF03909">
    <property type="entry name" value="BSD"/>
    <property type="match status" value="1"/>
</dbReference>
<keyword evidence="3" id="KW-1185">Reference proteome</keyword>
<feature type="compositionally biased region" description="Basic and acidic residues" evidence="1">
    <location>
        <begin position="1"/>
        <end position="10"/>
    </location>
</feature>
<reference evidence="4" key="3">
    <citation type="submission" date="2025-08" db="UniProtKB">
        <authorList>
            <consortium name="RefSeq"/>
        </authorList>
    </citation>
    <scope>IDENTIFICATION</scope>
    <source>
        <strain evidence="4">CBS 342.82</strain>
    </source>
</reference>
<gene>
    <name evidence="4" type="ORF">K489DRAFT_317177</name>
</gene>
<feature type="compositionally biased region" description="Acidic residues" evidence="1">
    <location>
        <begin position="408"/>
        <end position="418"/>
    </location>
</feature>
<evidence type="ECO:0000313" key="3">
    <source>
        <dbReference type="Proteomes" id="UP000504637"/>
    </source>
</evidence>
<dbReference type="GO" id="GO:0005737">
    <property type="term" value="C:cytoplasm"/>
    <property type="evidence" value="ECO:0007669"/>
    <property type="project" value="TreeGrafter"/>
</dbReference>
<dbReference type="SUPFAM" id="SSF140383">
    <property type="entry name" value="BSD domain-like"/>
    <property type="match status" value="1"/>
</dbReference>
<dbReference type="InterPro" id="IPR005607">
    <property type="entry name" value="BSD_dom"/>
</dbReference>
<protein>
    <recommendedName>
        <fullName evidence="2">BSD domain-containing protein</fullName>
    </recommendedName>
</protein>
<reference evidence="4" key="1">
    <citation type="submission" date="2020-01" db="EMBL/GenBank/DDBJ databases">
        <authorList>
            <consortium name="DOE Joint Genome Institute"/>
            <person name="Haridas S."/>
            <person name="Albert R."/>
            <person name="Binder M."/>
            <person name="Bloem J."/>
            <person name="Labutti K."/>
            <person name="Salamov A."/>
            <person name="Andreopoulos B."/>
            <person name="Baker S.E."/>
            <person name="Barry K."/>
            <person name="Bills G."/>
            <person name="Bluhm B.H."/>
            <person name="Cannon C."/>
            <person name="Castanera R."/>
            <person name="Culley D.E."/>
            <person name="Daum C."/>
            <person name="Ezra D."/>
            <person name="Gonzalez J.B."/>
            <person name="Henrissat B."/>
            <person name="Kuo A."/>
            <person name="Liang C."/>
            <person name="Lipzen A."/>
            <person name="Lutzoni F."/>
            <person name="Magnuson J."/>
            <person name="Mondo S."/>
            <person name="Nolan M."/>
            <person name="Ohm R."/>
            <person name="Pangilinan J."/>
            <person name="Park H.-J."/>
            <person name="Ramirez L."/>
            <person name="Alfaro M."/>
            <person name="Sun H."/>
            <person name="Tritt A."/>
            <person name="Yoshinaga Y."/>
            <person name="Zwiers L.-H."/>
            <person name="Turgeon B.G."/>
            <person name="Goodwin S.B."/>
            <person name="Spatafora J.W."/>
            <person name="Crous P.W."/>
            <person name="Grigoriev I.V."/>
        </authorList>
    </citation>
    <scope>NUCLEOTIDE SEQUENCE</scope>
    <source>
        <strain evidence="4">CBS 342.82</strain>
    </source>
</reference>
<feature type="domain" description="BSD" evidence="2">
    <location>
        <begin position="245"/>
        <end position="297"/>
    </location>
</feature>
<dbReference type="RefSeq" id="XP_033461062.1">
    <property type="nucleotide sequence ID" value="XM_033601216.1"/>
</dbReference>
<dbReference type="InterPro" id="IPR035925">
    <property type="entry name" value="BSD_dom_sf"/>
</dbReference>
<feature type="compositionally biased region" description="Polar residues" evidence="1">
    <location>
        <begin position="385"/>
        <end position="398"/>
    </location>
</feature>
<feature type="compositionally biased region" description="Basic and acidic residues" evidence="1">
    <location>
        <begin position="302"/>
        <end position="311"/>
    </location>
</feature>